<organism evidence="2 3">
    <name type="scientific">Salarchaeum japonicum</name>
    <dbReference type="NCBI Taxonomy" id="555573"/>
    <lineage>
        <taxon>Archaea</taxon>
        <taxon>Methanobacteriati</taxon>
        <taxon>Methanobacteriota</taxon>
        <taxon>Stenosarchaea group</taxon>
        <taxon>Halobacteria</taxon>
        <taxon>Halobacteriales</taxon>
        <taxon>Halobacteriaceae</taxon>
    </lineage>
</organism>
<keyword evidence="3" id="KW-1185">Reference proteome</keyword>
<name>A0AAV3SZR0_9EURY</name>
<dbReference type="AlphaFoldDB" id="A0AAV3SZR0"/>
<keyword evidence="1" id="KW-0472">Membrane</keyword>
<keyword evidence="1" id="KW-1133">Transmembrane helix</keyword>
<dbReference type="RefSeq" id="WP_227261406.1">
    <property type="nucleotide sequence ID" value="NZ_BAAADU010000002.1"/>
</dbReference>
<evidence type="ECO:0000256" key="1">
    <source>
        <dbReference type="SAM" id="Phobius"/>
    </source>
</evidence>
<feature type="transmembrane region" description="Helical" evidence="1">
    <location>
        <begin position="65"/>
        <end position="85"/>
    </location>
</feature>
<comment type="caution">
    <text evidence="2">The sequence shown here is derived from an EMBL/GenBank/DDBJ whole genome shotgun (WGS) entry which is preliminary data.</text>
</comment>
<feature type="transmembrane region" description="Helical" evidence="1">
    <location>
        <begin position="38"/>
        <end position="59"/>
    </location>
</feature>
<keyword evidence="1" id="KW-0812">Transmembrane</keyword>
<sequence length="98" mass="10678">MAGLVEVLGEGIVHFELVCYTLSTAFSLLAYREYRGTPWGSVVAAVTVFSGTLLAWTFGVQFLDTLLFSALAWFTASLAVAYAAVQYYRIGTGRVVVR</sequence>
<gene>
    <name evidence="2" type="ORF">GCM10009019_08870</name>
</gene>
<dbReference type="GeneID" id="68571989"/>
<protein>
    <submittedName>
        <fullName evidence="2">Uncharacterized protein</fullName>
    </submittedName>
</protein>
<dbReference type="EMBL" id="BAAADU010000002">
    <property type="protein sequence ID" value="GAA0648508.1"/>
    <property type="molecule type" value="Genomic_DNA"/>
</dbReference>
<feature type="transmembrane region" description="Helical" evidence="1">
    <location>
        <begin position="12"/>
        <end position="31"/>
    </location>
</feature>
<dbReference type="Proteomes" id="UP001500194">
    <property type="component" value="Unassembled WGS sequence"/>
</dbReference>
<proteinExistence type="predicted"/>
<reference evidence="2 3" key="1">
    <citation type="journal article" date="2019" name="Int. J. Syst. Evol. Microbiol.">
        <title>The Global Catalogue of Microorganisms (GCM) 10K type strain sequencing project: providing services to taxonomists for standard genome sequencing and annotation.</title>
        <authorList>
            <consortium name="The Broad Institute Genomics Platform"/>
            <consortium name="The Broad Institute Genome Sequencing Center for Infectious Disease"/>
            <person name="Wu L."/>
            <person name="Ma J."/>
        </authorList>
    </citation>
    <scope>NUCLEOTIDE SEQUENCE [LARGE SCALE GENOMIC DNA]</scope>
    <source>
        <strain evidence="2 3">JCM 16327</strain>
    </source>
</reference>
<evidence type="ECO:0000313" key="3">
    <source>
        <dbReference type="Proteomes" id="UP001500194"/>
    </source>
</evidence>
<evidence type="ECO:0000313" key="2">
    <source>
        <dbReference type="EMBL" id="GAA0648508.1"/>
    </source>
</evidence>
<accession>A0AAV3SZR0</accession>